<dbReference type="EMBL" id="LXQA010390356">
    <property type="protein sequence ID" value="MCI48703.1"/>
    <property type="molecule type" value="Genomic_DNA"/>
</dbReference>
<proteinExistence type="predicted"/>
<evidence type="ECO:0008006" key="3">
    <source>
        <dbReference type="Google" id="ProtNLM"/>
    </source>
</evidence>
<accession>A0A392SIK0</accession>
<dbReference type="SUPFAM" id="SSF54160">
    <property type="entry name" value="Chromo domain-like"/>
    <property type="match status" value="1"/>
</dbReference>
<evidence type="ECO:0000313" key="1">
    <source>
        <dbReference type="EMBL" id="MCI48703.1"/>
    </source>
</evidence>
<dbReference type="AlphaFoldDB" id="A0A392SIK0"/>
<protein>
    <recommendedName>
        <fullName evidence="3">Chromo domain-containing protein</fullName>
    </recommendedName>
</protein>
<reference evidence="1 2" key="1">
    <citation type="journal article" date="2018" name="Front. Plant Sci.">
        <title>Red Clover (Trifolium pratense) and Zigzag Clover (T. medium) - A Picture of Genomic Similarities and Differences.</title>
        <authorList>
            <person name="Dluhosova J."/>
            <person name="Istvanek J."/>
            <person name="Nedelnik J."/>
            <person name="Repkova J."/>
        </authorList>
    </citation>
    <scope>NUCLEOTIDE SEQUENCE [LARGE SCALE GENOMIC DNA]</scope>
    <source>
        <strain evidence="2">cv. 10/8</strain>
        <tissue evidence="1">Leaf</tissue>
    </source>
</reference>
<dbReference type="Proteomes" id="UP000265520">
    <property type="component" value="Unassembled WGS sequence"/>
</dbReference>
<evidence type="ECO:0000313" key="2">
    <source>
        <dbReference type="Proteomes" id="UP000265520"/>
    </source>
</evidence>
<keyword evidence="2" id="KW-1185">Reference proteome</keyword>
<comment type="caution">
    <text evidence="1">The sequence shown here is derived from an EMBL/GenBank/DDBJ whole genome shotgun (WGS) entry which is preliminary data.</text>
</comment>
<organism evidence="1 2">
    <name type="scientific">Trifolium medium</name>
    <dbReference type="NCBI Taxonomy" id="97028"/>
    <lineage>
        <taxon>Eukaryota</taxon>
        <taxon>Viridiplantae</taxon>
        <taxon>Streptophyta</taxon>
        <taxon>Embryophyta</taxon>
        <taxon>Tracheophyta</taxon>
        <taxon>Spermatophyta</taxon>
        <taxon>Magnoliopsida</taxon>
        <taxon>eudicotyledons</taxon>
        <taxon>Gunneridae</taxon>
        <taxon>Pentapetalae</taxon>
        <taxon>rosids</taxon>
        <taxon>fabids</taxon>
        <taxon>Fabales</taxon>
        <taxon>Fabaceae</taxon>
        <taxon>Papilionoideae</taxon>
        <taxon>50 kb inversion clade</taxon>
        <taxon>NPAAA clade</taxon>
        <taxon>Hologalegina</taxon>
        <taxon>IRL clade</taxon>
        <taxon>Trifolieae</taxon>
        <taxon>Trifolium</taxon>
    </lineage>
</organism>
<dbReference type="InterPro" id="IPR016197">
    <property type="entry name" value="Chromo-like_dom_sf"/>
</dbReference>
<sequence>FKGNTHEPYMPLPLTVSEMGPIIQPLKVLATRTVIKGPQQIEQILVQWENSVQEEATWEDVEDMKASYPDFIIQTNLEDKVALKGKGNVMNESTREQHAHTN</sequence>
<feature type="non-terminal residue" evidence="1">
    <location>
        <position position="102"/>
    </location>
</feature>
<feature type="non-terminal residue" evidence="1">
    <location>
        <position position="1"/>
    </location>
</feature>
<name>A0A392SIK0_9FABA</name>